<evidence type="ECO:0000256" key="2">
    <source>
        <dbReference type="SAM" id="SignalP"/>
    </source>
</evidence>
<name>A0A2M8KXJ2_9BACT</name>
<accession>A0A2M8KXJ2</accession>
<evidence type="ECO:0000256" key="1">
    <source>
        <dbReference type="SAM" id="MobiDB-lite"/>
    </source>
</evidence>
<evidence type="ECO:0000313" key="3">
    <source>
        <dbReference type="EMBL" id="PJE64649.1"/>
    </source>
</evidence>
<dbReference type="SUPFAM" id="SSF63446">
    <property type="entry name" value="Type I dockerin domain"/>
    <property type="match status" value="1"/>
</dbReference>
<dbReference type="PROSITE" id="PS00018">
    <property type="entry name" value="EF_HAND_1"/>
    <property type="match status" value="1"/>
</dbReference>
<feature type="chain" id="PRO_5014883140" description="Dockerin domain-containing protein" evidence="2">
    <location>
        <begin position="22"/>
        <end position="117"/>
    </location>
</feature>
<gene>
    <name evidence="3" type="ORF">COU90_02295</name>
</gene>
<feature type="signal peptide" evidence="2">
    <location>
        <begin position="1"/>
        <end position="21"/>
    </location>
</feature>
<keyword evidence="2" id="KW-0732">Signal</keyword>
<organism evidence="3 4">
    <name type="scientific">Candidatus Ryanbacteria bacterium CG10_big_fil_rev_8_21_14_0_10_43_42</name>
    <dbReference type="NCBI Taxonomy" id="1974864"/>
    <lineage>
        <taxon>Bacteria</taxon>
        <taxon>Candidatus Ryaniibacteriota</taxon>
    </lineage>
</organism>
<dbReference type="InterPro" id="IPR018247">
    <property type="entry name" value="EF_Hand_1_Ca_BS"/>
</dbReference>
<dbReference type="EMBL" id="PFEF01000005">
    <property type="protein sequence ID" value="PJE64649.1"/>
    <property type="molecule type" value="Genomic_DNA"/>
</dbReference>
<comment type="caution">
    <text evidence="3">The sequence shown here is derived from an EMBL/GenBank/DDBJ whole genome shotgun (WGS) entry which is preliminary data.</text>
</comment>
<dbReference type="InterPro" id="IPR036439">
    <property type="entry name" value="Dockerin_dom_sf"/>
</dbReference>
<reference evidence="4" key="1">
    <citation type="submission" date="2017-09" db="EMBL/GenBank/DDBJ databases">
        <title>Depth-based differentiation of microbial function through sediment-hosted aquifers and enrichment of novel symbionts in the deep terrestrial subsurface.</title>
        <authorList>
            <person name="Probst A.J."/>
            <person name="Ladd B."/>
            <person name="Jarett J.K."/>
            <person name="Geller-Mcgrath D.E."/>
            <person name="Sieber C.M.K."/>
            <person name="Emerson J.B."/>
            <person name="Anantharaman K."/>
            <person name="Thomas B.C."/>
            <person name="Malmstrom R."/>
            <person name="Stieglmeier M."/>
            <person name="Klingl A."/>
            <person name="Woyke T."/>
            <person name="Ryan C.M."/>
            <person name="Banfield J.F."/>
        </authorList>
    </citation>
    <scope>NUCLEOTIDE SEQUENCE [LARGE SCALE GENOMIC DNA]</scope>
</reference>
<protein>
    <recommendedName>
        <fullName evidence="5">Dockerin domain-containing protein</fullName>
    </recommendedName>
</protein>
<evidence type="ECO:0008006" key="5">
    <source>
        <dbReference type="Google" id="ProtNLM"/>
    </source>
</evidence>
<dbReference type="Proteomes" id="UP000229098">
    <property type="component" value="Unassembled WGS sequence"/>
</dbReference>
<evidence type="ECO:0000313" key="4">
    <source>
        <dbReference type="Proteomes" id="UP000229098"/>
    </source>
</evidence>
<sequence length="117" mass="13102">MKRFMVYIFAVMLAAPLFMLAEQPKNYAEMASLLGSLQEIVSNLTTQIQNTLPHTPIAVAAPNETDVTGDGENNKEDWEFLRDRWFSGDPIADINGDGIVNSVDFGLLNKNWNKKVQ</sequence>
<dbReference type="GO" id="GO:0000272">
    <property type="term" value="P:polysaccharide catabolic process"/>
    <property type="evidence" value="ECO:0007669"/>
    <property type="project" value="InterPro"/>
</dbReference>
<dbReference type="AlphaFoldDB" id="A0A2M8KXJ2"/>
<dbReference type="Gene3D" id="1.10.1330.10">
    <property type="entry name" value="Dockerin domain"/>
    <property type="match status" value="1"/>
</dbReference>
<feature type="region of interest" description="Disordered" evidence="1">
    <location>
        <begin position="55"/>
        <end position="74"/>
    </location>
</feature>
<proteinExistence type="predicted"/>